<accession>A0A0T9R1M4</accession>
<evidence type="ECO:0000256" key="10">
    <source>
        <dbReference type="ARBA" id="ARBA00026027"/>
    </source>
</evidence>
<keyword evidence="8" id="KW-0184">Conjugation</keyword>
<comment type="similarity">
    <text evidence="3">Belongs to the TraA family.</text>
</comment>
<sequence>MSEISIMNGVDIKPAKKGLLTRVMAAANNKSAKALVKYLAAPLAVWMCAQGFARAEDLAAAGRTDVEDTFGSDSTMMYYFMVAEVVLVFLLYLKTHNPATFLLIPVFIVVTKVIFSMIGGTGT</sequence>
<dbReference type="AlphaFoldDB" id="A0A0T9R1M4"/>
<protein>
    <recommendedName>
        <fullName evidence="4">Pilin</fullName>
    </recommendedName>
</protein>
<proteinExistence type="inferred from homology"/>
<dbReference type="EMBL" id="CQAZ01000046">
    <property type="protein sequence ID" value="CNI39702.1"/>
    <property type="molecule type" value="Genomic_DNA"/>
</dbReference>
<evidence type="ECO:0000256" key="2">
    <source>
        <dbReference type="ARBA" id="ARBA00004613"/>
    </source>
</evidence>
<evidence type="ECO:0000256" key="9">
    <source>
        <dbReference type="ARBA" id="ARBA00023136"/>
    </source>
</evidence>
<organism evidence="12 13">
    <name type="scientific">Yersinia pekkanenii</name>
    <dbReference type="NCBI Taxonomy" id="1288385"/>
    <lineage>
        <taxon>Bacteria</taxon>
        <taxon>Pseudomonadati</taxon>
        <taxon>Pseudomonadota</taxon>
        <taxon>Gammaproteobacteria</taxon>
        <taxon>Enterobacterales</taxon>
        <taxon>Yersiniaceae</taxon>
        <taxon>Yersinia</taxon>
    </lineage>
</organism>
<keyword evidence="5" id="KW-1003">Cell membrane</keyword>
<evidence type="ECO:0000256" key="6">
    <source>
        <dbReference type="ARBA" id="ARBA00022519"/>
    </source>
</evidence>
<dbReference type="Proteomes" id="UP000045840">
    <property type="component" value="Unassembled WGS sequence"/>
</dbReference>
<dbReference type="GO" id="GO:0005886">
    <property type="term" value="C:plasma membrane"/>
    <property type="evidence" value="ECO:0007669"/>
    <property type="project" value="UniProtKB-SubCell"/>
</dbReference>
<evidence type="ECO:0000256" key="5">
    <source>
        <dbReference type="ARBA" id="ARBA00022475"/>
    </source>
</evidence>
<dbReference type="InterPro" id="IPR008873">
    <property type="entry name" value="TraA"/>
</dbReference>
<dbReference type="RefSeq" id="WP_049614761.1">
    <property type="nucleotide sequence ID" value="NZ_CQAZ01000046.1"/>
</dbReference>
<evidence type="ECO:0000256" key="8">
    <source>
        <dbReference type="ARBA" id="ARBA00022971"/>
    </source>
</evidence>
<name>A0A0T9R1M4_9GAMM</name>
<evidence type="ECO:0000256" key="7">
    <source>
        <dbReference type="ARBA" id="ARBA00022525"/>
    </source>
</evidence>
<gene>
    <name evidence="12" type="primary">traA</name>
    <name evidence="12" type="ORF">ERS008529_03897</name>
</gene>
<keyword evidence="11" id="KW-1133">Transmembrane helix</keyword>
<dbReference type="STRING" id="1288385.ERS137968_04260"/>
<comment type="subunit">
    <text evidence="10">Monomer. Interacts with itself to form filaments; also interacts with TraQ.</text>
</comment>
<evidence type="ECO:0000256" key="3">
    <source>
        <dbReference type="ARBA" id="ARBA00009586"/>
    </source>
</evidence>
<reference evidence="13" key="1">
    <citation type="submission" date="2015-03" db="EMBL/GenBank/DDBJ databases">
        <authorList>
            <consortium name="Pathogen Informatics"/>
        </authorList>
    </citation>
    <scope>NUCLEOTIDE SEQUENCE [LARGE SCALE GENOMIC DNA]</scope>
    <source>
        <strain evidence="13">A125KOH2</strain>
    </source>
</reference>
<dbReference type="Pfam" id="PF05513">
    <property type="entry name" value="TraA"/>
    <property type="match status" value="1"/>
</dbReference>
<keyword evidence="9 11" id="KW-0472">Membrane</keyword>
<evidence type="ECO:0000256" key="11">
    <source>
        <dbReference type="SAM" id="Phobius"/>
    </source>
</evidence>
<dbReference type="GO" id="GO:0005576">
    <property type="term" value="C:extracellular region"/>
    <property type="evidence" value="ECO:0007669"/>
    <property type="project" value="UniProtKB-SubCell"/>
</dbReference>
<feature type="transmembrane region" description="Helical" evidence="11">
    <location>
        <begin position="76"/>
        <end position="93"/>
    </location>
</feature>
<evidence type="ECO:0000313" key="12">
    <source>
        <dbReference type="EMBL" id="CNI39702.1"/>
    </source>
</evidence>
<evidence type="ECO:0000256" key="1">
    <source>
        <dbReference type="ARBA" id="ARBA00004429"/>
    </source>
</evidence>
<keyword evidence="7" id="KW-0964">Secreted</keyword>
<evidence type="ECO:0000256" key="4">
    <source>
        <dbReference type="ARBA" id="ARBA00018586"/>
    </source>
</evidence>
<keyword evidence="6" id="KW-0997">Cell inner membrane</keyword>
<comment type="subcellular location">
    <subcellularLocation>
        <location evidence="1">Cell inner membrane</location>
        <topology evidence="1">Multi-pass membrane protein</topology>
    </subcellularLocation>
    <subcellularLocation>
        <location evidence="2">Secreted</location>
    </subcellularLocation>
</comment>
<feature type="transmembrane region" description="Helical" evidence="11">
    <location>
        <begin position="100"/>
        <end position="118"/>
    </location>
</feature>
<keyword evidence="11" id="KW-0812">Transmembrane</keyword>
<evidence type="ECO:0000313" key="13">
    <source>
        <dbReference type="Proteomes" id="UP000045840"/>
    </source>
</evidence>